<proteinExistence type="predicted"/>
<protein>
    <recommendedName>
        <fullName evidence="1">Heterokaryon incompatibility domain-containing protein</fullName>
    </recommendedName>
</protein>
<name>A0A2J6RGL5_HYAVF</name>
<keyword evidence="3" id="KW-1185">Reference proteome</keyword>
<dbReference type="AlphaFoldDB" id="A0A2J6RGL5"/>
<feature type="non-terminal residue" evidence="2">
    <location>
        <position position="1"/>
    </location>
</feature>
<evidence type="ECO:0000259" key="1">
    <source>
        <dbReference type="Pfam" id="PF06985"/>
    </source>
</evidence>
<organism evidence="2 3">
    <name type="scientific">Hyaloscypha variabilis (strain UAMH 11265 / GT02V1 / F)</name>
    <name type="common">Meliniomyces variabilis</name>
    <dbReference type="NCBI Taxonomy" id="1149755"/>
    <lineage>
        <taxon>Eukaryota</taxon>
        <taxon>Fungi</taxon>
        <taxon>Dikarya</taxon>
        <taxon>Ascomycota</taxon>
        <taxon>Pezizomycotina</taxon>
        <taxon>Leotiomycetes</taxon>
        <taxon>Helotiales</taxon>
        <taxon>Hyaloscyphaceae</taxon>
        <taxon>Hyaloscypha</taxon>
        <taxon>Hyaloscypha variabilis</taxon>
    </lineage>
</organism>
<reference evidence="2 3" key="1">
    <citation type="submission" date="2016-04" db="EMBL/GenBank/DDBJ databases">
        <title>A degradative enzymes factory behind the ericoid mycorrhizal symbiosis.</title>
        <authorList>
            <consortium name="DOE Joint Genome Institute"/>
            <person name="Martino E."/>
            <person name="Morin E."/>
            <person name="Grelet G."/>
            <person name="Kuo A."/>
            <person name="Kohler A."/>
            <person name="Daghino S."/>
            <person name="Barry K."/>
            <person name="Choi C."/>
            <person name="Cichocki N."/>
            <person name="Clum A."/>
            <person name="Copeland A."/>
            <person name="Hainaut M."/>
            <person name="Haridas S."/>
            <person name="Labutti K."/>
            <person name="Lindquist E."/>
            <person name="Lipzen A."/>
            <person name="Khouja H.-R."/>
            <person name="Murat C."/>
            <person name="Ohm R."/>
            <person name="Olson A."/>
            <person name="Spatafora J."/>
            <person name="Veneault-Fourrey C."/>
            <person name="Henrissat B."/>
            <person name="Grigoriev I."/>
            <person name="Martin F."/>
            <person name="Perotto S."/>
        </authorList>
    </citation>
    <scope>NUCLEOTIDE SEQUENCE [LARGE SCALE GENOMIC DNA]</scope>
    <source>
        <strain evidence="2 3">F</strain>
    </source>
</reference>
<dbReference type="PANTHER" id="PTHR24148:SF64">
    <property type="entry name" value="HETEROKARYON INCOMPATIBILITY DOMAIN-CONTAINING PROTEIN"/>
    <property type="match status" value="1"/>
</dbReference>
<feature type="domain" description="Heterokaryon incompatibility" evidence="1">
    <location>
        <begin position="6"/>
        <end position="81"/>
    </location>
</feature>
<dbReference type="STRING" id="1149755.A0A2J6RGL5"/>
<dbReference type="Pfam" id="PF06985">
    <property type="entry name" value="HET"/>
    <property type="match status" value="1"/>
</dbReference>
<dbReference type="Proteomes" id="UP000235786">
    <property type="component" value="Unassembled WGS sequence"/>
</dbReference>
<dbReference type="EMBL" id="KZ613949">
    <property type="protein sequence ID" value="PMD37662.1"/>
    <property type="molecule type" value="Genomic_DNA"/>
</dbReference>
<sequence length="85" mass="9653">GSSLSPPTINISGSTLSITTNLFTALHYLRYVSSERHLWIDAICVNQQDLDKRSQQVKRMSSIYTLATRVVAWIGEEENERVSLR</sequence>
<accession>A0A2J6RGL5</accession>
<dbReference type="OrthoDB" id="2157530at2759"/>
<evidence type="ECO:0000313" key="2">
    <source>
        <dbReference type="EMBL" id="PMD37662.1"/>
    </source>
</evidence>
<dbReference type="InterPro" id="IPR010730">
    <property type="entry name" value="HET"/>
</dbReference>
<dbReference type="PANTHER" id="PTHR24148">
    <property type="entry name" value="ANKYRIN REPEAT DOMAIN-CONTAINING PROTEIN 39 HOMOLOG-RELATED"/>
    <property type="match status" value="1"/>
</dbReference>
<dbReference type="InterPro" id="IPR052895">
    <property type="entry name" value="HetReg/Transcr_Mod"/>
</dbReference>
<gene>
    <name evidence="2" type="ORF">L207DRAFT_431959</name>
</gene>
<evidence type="ECO:0000313" key="3">
    <source>
        <dbReference type="Proteomes" id="UP000235786"/>
    </source>
</evidence>